<reference evidence="2" key="1">
    <citation type="journal article" date="2024" name="Proc. Natl. Acad. Sci. U.S.A.">
        <title>Extraordinary preservation of gene collinearity over three hundred million years revealed in homosporous lycophytes.</title>
        <authorList>
            <person name="Li C."/>
            <person name="Wickell D."/>
            <person name="Kuo L.Y."/>
            <person name="Chen X."/>
            <person name="Nie B."/>
            <person name="Liao X."/>
            <person name="Peng D."/>
            <person name="Ji J."/>
            <person name="Jenkins J."/>
            <person name="Williams M."/>
            <person name="Shu S."/>
            <person name="Plott C."/>
            <person name="Barry K."/>
            <person name="Rajasekar S."/>
            <person name="Grimwood J."/>
            <person name="Han X."/>
            <person name="Sun S."/>
            <person name="Hou Z."/>
            <person name="He W."/>
            <person name="Dai G."/>
            <person name="Sun C."/>
            <person name="Schmutz J."/>
            <person name="Leebens-Mack J.H."/>
            <person name="Li F.W."/>
            <person name="Wang L."/>
        </authorList>
    </citation>
    <scope>NUCLEOTIDE SEQUENCE [LARGE SCALE GENOMIC DNA]</scope>
    <source>
        <strain evidence="2">cv. PW_Plant_1</strain>
    </source>
</reference>
<comment type="caution">
    <text evidence="1">The sequence shown here is derived from an EMBL/GenBank/DDBJ whole genome shotgun (WGS) entry which is preliminary data.</text>
</comment>
<proteinExistence type="predicted"/>
<evidence type="ECO:0000313" key="1">
    <source>
        <dbReference type="EMBL" id="KAJ7566592.1"/>
    </source>
</evidence>
<organism evidence="1 2">
    <name type="scientific">Diphasiastrum complanatum</name>
    <name type="common">Issler's clubmoss</name>
    <name type="synonym">Lycopodium complanatum</name>
    <dbReference type="NCBI Taxonomy" id="34168"/>
    <lineage>
        <taxon>Eukaryota</taxon>
        <taxon>Viridiplantae</taxon>
        <taxon>Streptophyta</taxon>
        <taxon>Embryophyta</taxon>
        <taxon>Tracheophyta</taxon>
        <taxon>Lycopodiopsida</taxon>
        <taxon>Lycopodiales</taxon>
        <taxon>Lycopodiaceae</taxon>
        <taxon>Lycopodioideae</taxon>
        <taxon>Diphasiastrum</taxon>
    </lineage>
</organism>
<dbReference type="Proteomes" id="UP001162992">
    <property type="component" value="Chromosome 2"/>
</dbReference>
<protein>
    <submittedName>
        <fullName evidence="1">Uncharacterized protein</fullName>
    </submittedName>
</protein>
<evidence type="ECO:0000313" key="2">
    <source>
        <dbReference type="Proteomes" id="UP001162992"/>
    </source>
</evidence>
<keyword evidence="2" id="KW-1185">Reference proteome</keyword>
<sequence>MRSSCSTLPSRRAKCKQRFHGPAMGFLSSHTAGSLVLAILQSWAASVSAQGQGFLSLNCGGTNTFTDKNGIVWVPDIPYIFTGSVSQVSASSATRGASEEPQILPGSRKKNCYILQVTPYGTYLLRATFLYGNYNTLGKPPALIFSSTGTTGLRFPFQTPTLECTMSSCWLPRPTISAYVLPRALPLTIHSSPH</sequence>
<gene>
    <name evidence="1" type="ORF">O6H91_02G110200</name>
</gene>
<dbReference type="EMBL" id="CM055093">
    <property type="protein sequence ID" value="KAJ7566592.1"/>
    <property type="molecule type" value="Genomic_DNA"/>
</dbReference>
<accession>A0ACC2EJC9</accession>
<name>A0ACC2EJC9_DIPCM</name>